<accession>A0A3S5CJD5</accession>
<sequence>MGRRHGDPGCTLPLGLEAGRPVRLIAMRINPLIDGHMQKSLVGILTLLLPEALLPVFSPVTRKSRIACCFLCCCLSTLFSCVTSTLAKATNREHVPALLHSTPVAHLSITPEYFRARIFRIYTIVHLCCRGESDASKIGIISSYASNGTECYRNGLAQHRPIFLRAWDLNRRLGRLLVQMEMSGYEKSWRKMEVERPFCRKPKPRPACRLSPSLTGGLRGIRTWGFRARSGECNIGVKPFTSFLKSLTKSDLPRKDVIFAPSTRISTVRIP</sequence>
<reference evidence="1" key="1">
    <citation type="submission" date="2018-11" db="EMBL/GenBank/DDBJ databases">
        <authorList>
            <consortium name="Pathogen Informatics"/>
        </authorList>
    </citation>
    <scope>NUCLEOTIDE SEQUENCE</scope>
</reference>
<keyword evidence="2" id="KW-1185">Reference proteome</keyword>
<dbReference type="EMBL" id="CAAALY010016728">
    <property type="protein sequence ID" value="VEL13078.1"/>
    <property type="molecule type" value="Genomic_DNA"/>
</dbReference>
<dbReference type="AlphaFoldDB" id="A0A3S5CJD5"/>
<proteinExistence type="predicted"/>
<comment type="caution">
    <text evidence="1">The sequence shown here is derived from an EMBL/GenBank/DDBJ whole genome shotgun (WGS) entry which is preliminary data.</text>
</comment>
<evidence type="ECO:0000313" key="1">
    <source>
        <dbReference type="EMBL" id="VEL13078.1"/>
    </source>
</evidence>
<dbReference type="Proteomes" id="UP000784294">
    <property type="component" value="Unassembled WGS sequence"/>
</dbReference>
<evidence type="ECO:0000313" key="2">
    <source>
        <dbReference type="Proteomes" id="UP000784294"/>
    </source>
</evidence>
<organism evidence="1 2">
    <name type="scientific">Protopolystoma xenopodis</name>
    <dbReference type="NCBI Taxonomy" id="117903"/>
    <lineage>
        <taxon>Eukaryota</taxon>
        <taxon>Metazoa</taxon>
        <taxon>Spiralia</taxon>
        <taxon>Lophotrochozoa</taxon>
        <taxon>Platyhelminthes</taxon>
        <taxon>Monogenea</taxon>
        <taxon>Polyopisthocotylea</taxon>
        <taxon>Polystomatidea</taxon>
        <taxon>Polystomatidae</taxon>
        <taxon>Protopolystoma</taxon>
    </lineage>
</organism>
<name>A0A3S5CJD5_9PLAT</name>
<gene>
    <name evidence="1" type="ORF">PXEA_LOCUS6518</name>
</gene>
<protein>
    <submittedName>
        <fullName evidence="1">Uncharacterized protein</fullName>
    </submittedName>
</protein>